<feature type="compositionally biased region" description="Polar residues" evidence="6">
    <location>
        <begin position="1"/>
        <end position="12"/>
    </location>
</feature>
<name>A0A319DN17_9EURO</name>
<dbReference type="GO" id="GO:1990846">
    <property type="term" value="F:ribonucleoside-diphosphate reductase inhibitor activity"/>
    <property type="evidence" value="ECO:0007669"/>
    <property type="project" value="TreeGrafter"/>
</dbReference>
<dbReference type="AlphaFoldDB" id="A0A319DN17"/>
<dbReference type="VEuPathDB" id="FungiDB:BO71DRAFT_418598"/>
<dbReference type="OrthoDB" id="4072855at2759"/>
<evidence type="ECO:0000256" key="6">
    <source>
        <dbReference type="SAM" id="MobiDB-lite"/>
    </source>
</evidence>
<evidence type="ECO:0000313" key="8">
    <source>
        <dbReference type="Proteomes" id="UP000247810"/>
    </source>
</evidence>
<dbReference type="GO" id="GO:0005737">
    <property type="term" value="C:cytoplasm"/>
    <property type="evidence" value="ECO:0007669"/>
    <property type="project" value="UniProtKB-SubCell"/>
</dbReference>
<proteinExistence type="inferred from homology"/>
<evidence type="ECO:0000256" key="2">
    <source>
        <dbReference type="ARBA" id="ARBA00004496"/>
    </source>
</evidence>
<feature type="region of interest" description="Disordered" evidence="6">
    <location>
        <begin position="149"/>
        <end position="184"/>
    </location>
</feature>
<dbReference type="GO" id="GO:0008104">
    <property type="term" value="P:intracellular protein localization"/>
    <property type="evidence" value="ECO:0007669"/>
    <property type="project" value="TreeGrafter"/>
</dbReference>
<feature type="region of interest" description="Disordered" evidence="6">
    <location>
        <begin position="1"/>
        <end position="52"/>
    </location>
</feature>
<dbReference type="GO" id="GO:0005634">
    <property type="term" value="C:nucleus"/>
    <property type="evidence" value="ECO:0007669"/>
    <property type="project" value="UniProtKB-SubCell"/>
</dbReference>
<evidence type="ECO:0000256" key="3">
    <source>
        <dbReference type="ARBA" id="ARBA00005459"/>
    </source>
</evidence>
<accession>A0A319DN17</accession>
<protein>
    <submittedName>
        <fullName evidence="7">Uncharacterized protein</fullName>
    </submittedName>
</protein>
<dbReference type="InterPro" id="IPR013900">
    <property type="entry name" value="RNR_inhibitor"/>
</dbReference>
<dbReference type="Pfam" id="PF08591">
    <property type="entry name" value="RNR_inhib"/>
    <property type="match status" value="1"/>
</dbReference>
<gene>
    <name evidence="7" type="ORF">BO71DRAFT_418598</name>
</gene>
<dbReference type="PANTHER" id="PTHR28081">
    <property type="entry name" value="DAMAGE-REGULATED IMPORT FACILITATOR 1-RELATED"/>
    <property type="match status" value="1"/>
</dbReference>
<evidence type="ECO:0000256" key="4">
    <source>
        <dbReference type="ARBA" id="ARBA00022490"/>
    </source>
</evidence>
<feature type="compositionally biased region" description="Low complexity" evidence="6">
    <location>
        <begin position="25"/>
        <end position="52"/>
    </location>
</feature>
<keyword evidence="5" id="KW-0539">Nucleus</keyword>
<dbReference type="Proteomes" id="UP000247810">
    <property type="component" value="Unassembled WGS sequence"/>
</dbReference>
<comment type="subcellular location">
    <subcellularLocation>
        <location evidence="2">Cytoplasm</location>
    </subcellularLocation>
    <subcellularLocation>
        <location evidence="1">Nucleus</location>
    </subcellularLocation>
</comment>
<organism evidence="7 8">
    <name type="scientific">Aspergillus ellipticus CBS 707.79</name>
    <dbReference type="NCBI Taxonomy" id="1448320"/>
    <lineage>
        <taxon>Eukaryota</taxon>
        <taxon>Fungi</taxon>
        <taxon>Dikarya</taxon>
        <taxon>Ascomycota</taxon>
        <taxon>Pezizomycotina</taxon>
        <taxon>Eurotiomycetes</taxon>
        <taxon>Eurotiomycetidae</taxon>
        <taxon>Eurotiales</taxon>
        <taxon>Aspergillaceae</taxon>
        <taxon>Aspergillus</taxon>
        <taxon>Aspergillus subgen. Circumdati</taxon>
    </lineage>
</organism>
<feature type="compositionally biased region" description="Polar residues" evidence="6">
    <location>
        <begin position="165"/>
        <end position="178"/>
    </location>
</feature>
<evidence type="ECO:0000256" key="1">
    <source>
        <dbReference type="ARBA" id="ARBA00004123"/>
    </source>
</evidence>
<keyword evidence="4" id="KW-0963">Cytoplasm</keyword>
<dbReference type="PANTHER" id="PTHR28081:SF1">
    <property type="entry name" value="DAMAGE-REGULATED IMPORT FACILITATOR 1"/>
    <property type="match status" value="1"/>
</dbReference>
<keyword evidence="8" id="KW-1185">Reference proteome</keyword>
<evidence type="ECO:0000256" key="5">
    <source>
        <dbReference type="ARBA" id="ARBA00023242"/>
    </source>
</evidence>
<sequence length="290" mass="31580">MSLSMQSTTKPDLSSKRRRFQPPITNFFSASSSSSTPTSFNNNGDHATTTTTTTTSHLSYNHYSAATCSLTPIVPTKVQASLLSVGMRVRKSIADGYKTHLNGNSTTMFLTTEQPSKTISTTAGLAPFSGVNNSVIHPLPHISVSNNPHHNHTLITDEGDAYSLPPSSQESNVSQPPINSGHKRAYDLDLDSEDEYEYGGDMSESSLRIWQDPLGLNPPSHSASPIVGRTVLSPKLNQQRRQFVALQKQTTAGVSVMEVDDFEEPAFLRSREEVDMEYICGQGEVEMGGI</sequence>
<dbReference type="EMBL" id="KZ825853">
    <property type="protein sequence ID" value="PYH95447.1"/>
    <property type="molecule type" value="Genomic_DNA"/>
</dbReference>
<comment type="similarity">
    <text evidence="3">Belongs to the DIF1/spd1 family.</text>
</comment>
<evidence type="ECO:0000313" key="7">
    <source>
        <dbReference type="EMBL" id="PYH95447.1"/>
    </source>
</evidence>
<reference evidence="7 8" key="1">
    <citation type="submission" date="2018-02" db="EMBL/GenBank/DDBJ databases">
        <title>The genomes of Aspergillus section Nigri reveals drivers in fungal speciation.</title>
        <authorList>
            <consortium name="DOE Joint Genome Institute"/>
            <person name="Vesth T.C."/>
            <person name="Nybo J."/>
            <person name="Theobald S."/>
            <person name="Brandl J."/>
            <person name="Frisvad J.C."/>
            <person name="Nielsen K.F."/>
            <person name="Lyhne E.K."/>
            <person name="Kogle M.E."/>
            <person name="Kuo A."/>
            <person name="Riley R."/>
            <person name="Clum A."/>
            <person name="Nolan M."/>
            <person name="Lipzen A."/>
            <person name="Salamov A."/>
            <person name="Henrissat B."/>
            <person name="Wiebenga A."/>
            <person name="De vries R.P."/>
            <person name="Grigoriev I.V."/>
            <person name="Mortensen U.H."/>
            <person name="Andersen M.R."/>
            <person name="Baker S.E."/>
        </authorList>
    </citation>
    <scope>NUCLEOTIDE SEQUENCE [LARGE SCALE GENOMIC DNA]</scope>
    <source>
        <strain evidence="7 8">CBS 707.79</strain>
    </source>
</reference>